<dbReference type="OrthoDB" id="9811314at2"/>
<evidence type="ECO:0000256" key="2">
    <source>
        <dbReference type="ARBA" id="ARBA00007261"/>
    </source>
</evidence>
<dbReference type="PROSITE" id="PS00143">
    <property type="entry name" value="INSULINASE"/>
    <property type="match status" value="1"/>
</dbReference>
<feature type="domain" description="Peptidase M16 N-terminal" evidence="11">
    <location>
        <begin position="60"/>
        <end position="111"/>
    </location>
</feature>
<comment type="cofactor">
    <cofactor evidence="1">
        <name>Zn(2+)</name>
        <dbReference type="ChEBI" id="CHEBI:29105"/>
    </cofactor>
</comment>
<keyword evidence="4" id="KW-0479">Metal-binding</keyword>
<feature type="domain" description="Peptidase M16 N-terminal" evidence="11">
    <location>
        <begin position="155"/>
        <end position="249"/>
    </location>
</feature>
<keyword evidence="6" id="KW-0862">Zinc</keyword>
<proteinExistence type="inferred from homology"/>
<dbReference type="Pfam" id="PF00675">
    <property type="entry name" value="Peptidase_M16"/>
    <property type="match status" value="3"/>
</dbReference>
<keyword evidence="14" id="KW-1185">Reference proteome</keyword>
<evidence type="ECO:0000256" key="9">
    <source>
        <dbReference type="SAM" id="Coils"/>
    </source>
</evidence>
<evidence type="ECO:0000256" key="10">
    <source>
        <dbReference type="SAM" id="SignalP"/>
    </source>
</evidence>
<gene>
    <name evidence="13" type="ORF">CJD36_011605</name>
</gene>
<organism evidence="13 14">
    <name type="scientific">Flavipsychrobacter stenotrophus</name>
    <dbReference type="NCBI Taxonomy" id="2077091"/>
    <lineage>
        <taxon>Bacteria</taxon>
        <taxon>Pseudomonadati</taxon>
        <taxon>Bacteroidota</taxon>
        <taxon>Chitinophagia</taxon>
        <taxon>Chitinophagales</taxon>
        <taxon>Chitinophagaceae</taxon>
        <taxon>Flavipsychrobacter</taxon>
    </lineage>
</organism>
<feature type="domain" description="Peptidase M16 C-terminal" evidence="12">
    <location>
        <begin position="766"/>
        <end position="870"/>
    </location>
</feature>
<dbReference type="InterPro" id="IPR050626">
    <property type="entry name" value="Peptidase_M16"/>
</dbReference>
<evidence type="ECO:0000256" key="1">
    <source>
        <dbReference type="ARBA" id="ARBA00001947"/>
    </source>
</evidence>
<dbReference type="Gene3D" id="3.30.830.10">
    <property type="entry name" value="Metalloenzyme, LuxS/M16 peptidase-like"/>
    <property type="match status" value="4"/>
</dbReference>
<reference evidence="13 14" key="1">
    <citation type="submission" date="2018-01" db="EMBL/GenBank/DDBJ databases">
        <title>A novel member of the phylum Bacteroidetes isolated from glacier ice.</title>
        <authorList>
            <person name="Liu Q."/>
            <person name="Xin Y.-H."/>
        </authorList>
    </citation>
    <scope>NUCLEOTIDE SEQUENCE [LARGE SCALE GENOMIC DNA]</scope>
    <source>
        <strain evidence="13 14">RB1R16</strain>
    </source>
</reference>
<dbReference type="GO" id="GO:0006508">
    <property type="term" value="P:proteolysis"/>
    <property type="evidence" value="ECO:0007669"/>
    <property type="project" value="UniProtKB-KW"/>
</dbReference>
<keyword evidence="5" id="KW-0378">Hydrolase</keyword>
<evidence type="ECO:0000256" key="7">
    <source>
        <dbReference type="ARBA" id="ARBA00023049"/>
    </source>
</evidence>
<dbReference type="AlphaFoldDB" id="A0A2S7SVG2"/>
<comment type="caution">
    <text evidence="13">The sequence shown here is derived from an EMBL/GenBank/DDBJ whole genome shotgun (WGS) entry which is preliminary data.</text>
</comment>
<dbReference type="GO" id="GO:0046872">
    <property type="term" value="F:metal ion binding"/>
    <property type="evidence" value="ECO:0007669"/>
    <property type="project" value="UniProtKB-KW"/>
</dbReference>
<evidence type="ECO:0000256" key="5">
    <source>
        <dbReference type="ARBA" id="ARBA00022801"/>
    </source>
</evidence>
<keyword evidence="10" id="KW-0732">Signal</keyword>
<evidence type="ECO:0000256" key="6">
    <source>
        <dbReference type="ARBA" id="ARBA00022833"/>
    </source>
</evidence>
<dbReference type="SUPFAM" id="SSF63411">
    <property type="entry name" value="LuxS/MPP-like metallohydrolase"/>
    <property type="match status" value="4"/>
</dbReference>
<keyword evidence="7" id="KW-0482">Metalloprotease</keyword>
<evidence type="ECO:0000259" key="12">
    <source>
        <dbReference type="Pfam" id="PF05193"/>
    </source>
</evidence>
<name>A0A2S7SVG2_9BACT</name>
<dbReference type="InterPro" id="IPR001431">
    <property type="entry name" value="Pept_M16_Zn_BS"/>
</dbReference>
<dbReference type="Pfam" id="PF05193">
    <property type="entry name" value="Peptidase_M16_C"/>
    <property type="match status" value="2"/>
</dbReference>
<dbReference type="InterPro" id="IPR011249">
    <property type="entry name" value="Metalloenz_LuxS/M16"/>
</dbReference>
<feature type="domain" description="Peptidase M16 C-terminal" evidence="12">
    <location>
        <begin position="264"/>
        <end position="433"/>
    </location>
</feature>
<feature type="chain" id="PRO_5015454964" evidence="10">
    <location>
        <begin position="22"/>
        <end position="976"/>
    </location>
</feature>
<dbReference type="InterPro" id="IPR007863">
    <property type="entry name" value="Peptidase_M16_C"/>
</dbReference>
<protein>
    <submittedName>
        <fullName evidence="13">Peptidase M16</fullName>
    </submittedName>
</protein>
<feature type="signal peptide" evidence="10">
    <location>
        <begin position="1"/>
        <end position="21"/>
    </location>
</feature>
<dbReference type="GO" id="GO:0004222">
    <property type="term" value="F:metalloendopeptidase activity"/>
    <property type="evidence" value="ECO:0007669"/>
    <property type="project" value="InterPro"/>
</dbReference>
<evidence type="ECO:0000256" key="3">
    <source>
        <dbReference type="ARBA" id="ARBA00022670"/>
    </source>
</evidence>
<comment type="similarity">
    <text evidence="2 8">Belongs to the peptidase M16 family.</text>
</comment>
<evidence type="ECO:0000256" key="8">
    <source>
        <dbReference type="RuleBase" id="RU004447"/>
    </source>
</evidence>
<dbReference type="Proteomes" id="UP000239872">
    <property type="component" value="Unassembled WGS sequence"/>
</dbReference>
<dbReference type="PANTHER" id="PTHR43690:SF17">
    <property type="entry name" value="PROTEIN YHJJ"/>
    <property type="match status" value="1"/>
</dbReference>
<evidence type="ECO:0000313" key="14">
    <source>
        <dbReference type="Proteomes" id="UP000239872"/>
    </source>
</evidence>
<feature type="domain" description="Peptidase M16 N-terminal" evidence="11">
    <location>
        <begin position="594"/>
        <end position="688"/>
    </location>
</feature>
<keyword evidence="3" id="KW-0645">Protease</keyword>
<dbReference type="RefSeq" id="WP_105039339.1">
    <property type="nucleotide sequence ID" value="NZ_PPSL01000003.1"/>
</dbReference>
<feature type="coiled-coil region" evidence="9">
    <location>
        <begin position="631"/>
        <end position="679"/>
    </location>
</feature>
<evidence type="ECO:0000259" key="11">
    <source>
        <dbReference type="Pfam" id="PF00675"/>
    </source>
</evidence>
<dbReference type="PANTHER" id="PTHR43690">
    <property type="entry name" value="NARDILYSIN"/>
    <property type="match status" value="1"/>
</dbReference>
<keyword evidence="9" id="KW-0175">Coiled coil</keyword>
<evidence type="ECO:0000313" key="13">
    <source>
        <dbReference type="EMBL" id="PQJ10611.1"/>
    </source>
</evidence>
<dbReference type="EMBL" id="PPSL01000003">
    <property type="protein sequence ID" value="PQJ10611.1"/>
    <property type="molecule type" value="Genomic_DNA"/>
</dbReference>
<dbReference type="InterPro" id="IPR011765">
    <property type="entry name" value="Pept_M16_N"/>
</dbReference>
<accession>A0A2S7SVG2</accession>
<evidence type="ECO:0000256" key="4">
    <source>
        <dbReference type="ARBA" id="ARBA00022723"/>
    </source>
</evidence>
<sequence>MKNIRIASLLIAMLAAGSTSAKEVHEWKDAKSGGYKYRYVTGDPMQTRFYTLKNGMTVILSPTNKEPRMQVYIATKAGSKTDPADHTGLAHYLEHMMFKGTDNYGSLDYKKEKPFLEMIDALYEEYNHTTDEAKRKEIYHRIDSVSGVASKFAIANEYDKMMSSMGAKGTNAFTSFEQTVYTEDIPANAVDKFLKVQYDRFRNPVFRIFHTELEAVYEEKNRTLDNDNRKVSELLLSNLFLNHNYGKQTTIGTIDHLKNPSLLEIRKYFNTYYVPNNMGIIIAGDFDPDVMIGKVDDYFSKLNSKKITPYTFKPEEPITAPIEKEVKGPDAEFVAIGYRLPGIHAKDAILADIVGQILTNGRAGLIDLNLVKKQKLLRASASADILIDHGYMYLQGNPTMGQSLEEVKALMLGEIENLKKGNFDDNLVLSIINNQKKGMMQQSENYGTRARALMNAFTSEEDWQEDVDYIERLSAISKKDITDFANKYFANNYVAVYKRKGEDKNLVKVSKPPITPVETNAKSQSWFVKEVNNMAVAPLSPVWLDYNKDMSKSNIGPAELLYVHNNDNGLFRMAYRFKMGTWNDKRLAIAAQYLQFLGTENKSAEDFSKEFYKLACSFNVNATGEFTTVSVEGLQENFDQAVALLDNLLTNCVADDKALNALKARIAKSRADAKNNKAQIMQGLTSYAQYGAGNPFNNVLSNDELKNLTSAELTTLLHDLCSYSHRIIYYGPAAIGALTTELKTAHKMPGMFRAATAPKVFMFTTQNKNEVLFANYDMVQSEIRWIRNVPGYSADKQPVIDIFNNYFGAGMGALVFQTIRESKALAYSTNAYYRAPDKKEDPYTVTAYIGCQADKFNESVKAMNELLNDLPSLENNMMSARSAVKKDIETDRITQDGIIYNYITAERKGLNEDIRKRIYENADRIQFNDLKQFHSANIANKPYTYCILASENKLNMDDVKKVGEIKKLSMEDIFGY</sequence>